<dbReference type="Gene3D" id="1.10.10.60">
    <property type="entry name" value="Homeodomain-like"/>
    <property type="match status" value="1"/>
</dbReference>
<evidence type="ECO:0000313" key="5">
    <source>
        <dbReference type="EMBL" id="APZ78741.1"/>
    </source>
</evidence>
<name>A0A1P8VQ57_MYXFH</name>
<accession>A0A1P8VQ57</accession>
<dbReference type="GO" id="GO:0043565">
    <property type="term" value="F:sequence-specific DNA binding"/>
    <property type="evidence" value="ECO:0007669"/>
    <property type="project" value="InterPro"/>
</dbReference>
<protein>
    <submittedName>
        <fullName evidence="5">AraC family transcriptional regulator</fullName>
    </submittedName>
</protein>
<dbReference type="AlphaFoldDB" id="A0A1P8VQ57"/>
<reference evidence="5" key="1">
    <citation type="journal article" date="2017" name="ACS Chem. Biol.">
        <title>Genomics-Guided Exploitation of Lipopeptide Diversity in Myxobacteria.</title>
        <authorList>
            <person name="Burgard C."/>
            <person name="Zaburannyi N."/>
            <person name="Nadmid S."/>
            <person name="Maier J."/>
            <person name="Jenke-Kodama H."/>
            <person name="Luxenburger E."/>
            <person name="Bernauer H.S."/>
            <person name="Wenzel S.C."/>
        </authorList>
    </citation>
    <scope>NUCLEOTIDE SEQUENCE</scope>
    <source>
        <strain evidence="5">HW-1</strain>
    </source>
</reference>
<dbReference type="InterPro" id="IPR009057">
    <property type="entry name" value="Homeodomain-like_sf"/>
</dbReference>
<sequence length="271" mass="30055">MVSGTPDTRLRGVVQGPYWGYDERTPGPIRRRELPLPQVVLIIEFGPPLQILNPRDSSVAARHPDGFVAGLDDSFSLTETTGVMRGLQVNFTPLGARRFFGVPLKELARRVVGLGDVLGPEASRLTEQLHEAPGWAARFALLDRFLLKRIQAARAITACVPWAWERLLASGGAVEIGALAEELGYSQKHLIACFNEELGLPPKLLSRLLRFGQVIEKLKAGTFQGSWAELALAQGYYDQSHFNRDFRQFAGLTPREYVRLQLPERGGLRDG</sequence>
<dbReference type="InterPro" id="IPR050204">
    <property type="entry name" value="AraC_XylS_family_regulators"/>
</dbReference>
<dbReference type="InterPro" id="IPR018060">
    <property type="entry name" value="HTH_AraC"/>
</dbReference>
<feature type="domain" description="HTH araC/xylS-type" evidence="4">
    <location>
        <begin position="168"/>
        <end position="260"/>
    </location>
</feature>
<keyword evidence="1" id="KW-0805">Transcription regulation</keyword>
<proteinExistence type="predicted"/>
<dbReference type="EMBL" id="KX622592">
    <property type="protein sequence ID" value="APZ78741.1"/>
    <property type="molecule type" value="Genomic_DNA"/>
</dbReference>
<keyword evidence="2" id="KW-0238">DNA-binding</keyword>
<dbReference type="Pfam" id="PF20240">
    <property type="entry name" value="DUF6597"/>
    <property type="match status" value="1"/>
</dbReference>
<dbReference type="SMART" id="SM00342">
    <property type="entry name" value="HTH_ARAC"/>
    <property type="match status" value="1"/>
</dbReference>
<evidence type="ECO:0000256" key="1">
    <source>
        <dbReference type="ARBA" id="ARBA00023015"/>
    </source>
</evidence>
<dbReference type="GO" id="GO:0003700">
    <property type="term" value="F:DNA-binding transcription factor activity"/>
    <property type="evidence" value="ECO:0007669"/>
    <property type="project" value="InterPro"/>
</dbReference>
<organism evidence="5">
    <name type="scientific">Myxococcus fulvus (strain ATCC BAA-855 / HW-1)</name>
    <dbReference type="NCBI Taxonomy" id="483219"/>
    <lineage>
        <taxon>Bacteria</taxon>
        <taxon>Pseudomonadati</taxon>
        <taxon>Myxococcota</taxon>
        <taxon>Myxococcia</taxon>
        <taxon>Myxococcales</taxon>
        <taxon>Cystobacterineae</taxon>
        <taxon>Myxococcaceae</taxon>
        <taxon>Myxococcus</taxon>
    </lineage>
</organism>
<keyword evidence="3" id="KW-0804">Transcription</keyword>
<evidence type="ECO:0000256" key="3">
    <source>
        <dbReference type="ARBA" id="ARBA00023163"/>
    </source>
</evidence>
<dbReference type="PANTHER" id="PTHR46796">
    <property type="entry name" value="HTH-TYPE TRANSCRIPTIONAL ACTIVATOR RHAS-RELATED"/>
    <property type="match status" value="1"/>
</dbReference>
<dbReference type="PANTHER" id="PTHR46796:SF15">
    <property type="entry name" value="BLL1074 PROTEIN"/>
    <property type="match status" value="1"/>
</dbReference>
<evidence type="ECO:0000256" key="2">
    <source>
        <dbReference type="ARBA" id="ARBA00023125"/>
    </source>
</evidence>
<dbReference type="PROSITE" id="PS01124">
    <property type="entry name" value="HTH_ARAC_FAMILY_2"/>
    <property type="match status" value="1"/>
</dbReference>
<dbReference type="SUPFAM" id="SSF46689">
    <property type="entry name" value="Homeodomain-like"/>
    <property type="match status" value="1"/>
</dbReference>
<dbReference type="Pfam" id="PF12833">
    <property type="entry name" value="HTH_18"/>
    <property type="match status" value="1"/>
</dbReference>
<evidence type="ECO:0000259" key="4">
    <source>
        <dbReference type="PROSITE" id="PS01124"/>
    </source>
</evidence>
<dbReference type="InterPro" id="IPR046532">
    <property type="entry name" value="DUF6597"/>
</dbReference>